<sequence>MTYKADAITVRSIMDQFIKNDVIKEKLRYICTKERNDWEKWLQLELEFFMSNLPGIIVDREIHAFPDNRKLKDQYNMFIDLAFRKEKTRQNSYIFLELKCTNNVQPLINGFIRDANKVYAIKKCMYDTRSFWCVGFHKNCTDRSIKKMNDFVSRHEYGYHEVIKLCDCPEDYDCECEDNKIGFAVI</sequence>
<organism evidence="1">
    <name type="scientific">Myoviridae sp. ctoNH1</name>
    <dbReference type="NCBI Taxonomy" id="2826695"/>
    <lineage>
        <taxon>Viruses</taxon>
        <taxon>Duplodnaviria</taxon>
        <taxon>Heunggongvirae</taxon>
        <taxon>Uroviricota</taxon>
        <taxon>Caudoviricetes</taxon>
    </lineage>
</organism>
<accession>A0A8S5QRL7</accession>
<proteinExistence type="predicted"/>
<name>A0A8S5QRL7_9CAUD</name>
<evidence type="ECO:0000313" key="1">
    <source>
        <dbReference type="EMBL" id="DAE21838.1"/>
    </source>
</evidence>
<dbReference type="EMBL" id="BK015718">
    <property type="protein sequence ID" value="DAE21838.1"/>
    <property type="molecule type" value="Genomic_DNA"/>
</dbReference>
<reference evidence="1" key="1">
    <citation type="journal article" date="2021" name="Proc. Natl. Acad. Sci. U.S.A.">
        <title>A Catalog of Tens of Thousands of Viruses from Human Metagenomes Reveals Hidden Associations with Chronic Diseases.</title>
        <authorList>
            <person name="Tisza M.J."/>
            <person name="Buck C.B."/>
        </authorList>
    </citation>
    <scope>NUCLEOTIDE SEQUENCE</scope>
    <source>
        <strain evidence="1">CtoNH1</strain>
    </source>
</reference>
<protein>
    <submittedName>
        <fullName evidence="1">Uncharacterized protein</fullName>
    </submittedName>
</protein>